<dbReference type="EMBL" id="JAUJYO010000005">
    <property type="protein sequence ID" value="KAK1317859.1"/>
    <property type="molecule type" value="Genomic_DNA"/>
</dbReference>
<keyword evidence="8" id="KW-1185">Reference proteome</keyword>
<accession>A0AAV9EXW6</accession>
<reference evidence="7" key="2">
    <citation type="submission" date="2023-06" db="EMBL/GenBank/DDBJ databases">
        <authorList>
            <person name="Ma L."/>
            <person name="Liu K.-W."/>
            <person name="Li Z."/>
            <person name="Hsiao Y.-Y."/>
            <person name="Qi Y."/>
            <person name="Fu T."/>
            <person name="Tang G."/>
            <person name="Zhang D."/>
            <person name="Sun W.-H."/>
            <person name="Liu D.-K."/>
            <person name="Li Y."/>
            <person name="Chen G.-Z."/>
            <person name="Liu X.-D."/>
            <person name="Liao X.-Y."/>
            <person name="Jiang Y.-T."/>
            <person name="Yu X."/>
            <person name="Hao Y."/>
            <person name="Huang J."/>
            <person name="Zhao X.-W."/>
            <person name="Ke S."/>
            <person name="Chen Y.-Y."/>
            <person name="Wu W.-L."/>
            <person name="Hsu J.-L."/>
            <person name="Lin Y.-F."/>
            <person name="Huang M.-D."/>
            <person name="Li C.-Y."/>
            <person name="Huang L."/>
            <person name="Wang Z.-W."/>
            <person name="Zhao X."/>
            <person name="Zhong W.-Y."/>
            <person name="Peng D.-H."/>
            <person name="Ahmad S."/>
            <person name="Lan S."/>
            <person name="Zhang J.-S."/>
            <person name="Tsai W.-C."/>
            <person name="Van De Peer Y."/>
            <person name="Liu Z.-J."/>
        </authorList>
    </citation>
    <scope>NUCLEOTIDE SEQUENCE</scope>
    <source>
        <strain evidence="7">CP</strain>
        <tissue evidence="7">Leaves</tissue>
    </source>
</reference>
<keyword evidence="4" id="KW-0812">Transmembrane</keyword>
<gene>
    <name evidence="7" type="ORF">QJS10_CPA05g01394</name>
</gene>
<reference evidence="7" key="1">
    <citation type="journal article" date="2023" name="Nat. Commun.">
        <title>Diploid and tetraploid genomes of Acorus and the evolution of monocots.</title>
        <authorList>
            <person name="Ma L."/>
            <person name="Liu K.W."/>
            <person name="Li Z."/>
            <person name="Hsiao Y.Y."/>
            <person name="Qi Y."/>
            <person name="Fu T."/>
            <person name="Tang G.D."/>
            <person name="Zhang D."/>
            <person name="Sun W.H."/>
            <person name="Liu D.K."/>
            <person name="Li Y."/>
            <person name="Chen G.Z."/>
            <person name="Liu X.D."/>
            <person name="Liao X.Y."/>
            <person name="Jiang Y.T."/>
            <person name="Yu X."/>
            <person name="Hao Y."/>
            <person name="Huang J."/>
            <person name="Zhao X.W."/>
            <person name="Ke S."/>
            <person name="Chen Y.Y."/>
            <person name="Wu W.L."/>
            <person name="Hsu J.L."/>
            <person name="Lin Y.F."/>
            <person name="Huang M.D."/>
            <person name="Li C.Y."/>
            <person name="Huang L."/>
            <person name="Wang Z.W."/>
            <person name="Zhao X."/>
            <person name="Zhong W.Y."/>
            <person name="Peng D.H."/>
            <person name="Ahmad S."/>
            <person name="Lan S."/>
            <person name="Zhang J.S."/>
            <person name="Tsai W.C."/>
            <person name="Van de Peer Y."/>
            <person name="Liu Z.J."/>
        </authorList>
    </citation>
    <scope>NUCLEOTIDE SEQUENCE</scope>
    <source>
        <strain evidence="7">CP</strain>
    </source>
</reference>
<dbReference type="Proteomes" id="UP001180020">
    <property type="component" value="Unassembled WGS sequence"/>
</dbReference>
<keyword evidence="3" id="KW-0328">Glycosyltransferase</keyword>
<dbReference type="InterPro" id="IPR040911">
    <property type="entry name" value="Exostosin_GT47"/>
</dbReference>
<comment type="caution">
    <text evidence="7">The sequence shown here is derived from an EMBL/GenBank/DDBJ whole genome shotgun (WGS) entry which is preliminary data.</text>
</comment>
<evidence type="ECO:0000256" key="3">
    <source>
        <dbReference type="ARBA" id="ARBA00022676"/>
    </source>
</evidence>
<evidence type="ECO:0000256" key="1">
    <source>
        <dbReference type="ARBA" id="ARBA00004323"/>
    </source>
</evidence>
<evidence type="ECO:0000313" key="8">
    <source>
        <dbReference type="Proteomes" id="UP001180020"/>
    </source>
</evidence>
<evidence type="ECO:0000256" key="5">
    <source>
        <dbReference type="ARBA" id="ARBA00023034"/>
    </source>
</evidence>
<dbReference type="GO" id="GO:0000139">
    <property type="term" value="C:Golgi membrane"/>
    <property type="evidence" value="ECO:0007669"/>
    <property type="project" value="UniProtKB-SubCell"/>
</dbReference>
<dbReference type="InterPro" id="IPR004263">
    <property type="entry name" value="Exostosin"/>
</dbReference>
<dbReference type="Pfam" id="PF03016">
    <property type="entry name" value="Exostosin_GT47"/>
    <property type="match status" value="1"/>
</dbReference>
<keyword evidence="3" id="KW-0808">Transferase</keyword>
<proteinExistence type="inferred from homology"/>
<evidence type="ECO:0000259" key="6">
    <source>
        <dbReference type="Pfam" id="PF03016"/>
    </source>
</evidence>
<sequence length="116" mass="13014">MARYANPYSAIGKAKTDEVRVYKRLPEGVNYEESMRASRFCLCPSGWEVASPRVVEAIHAGCVPVIISDGYVPPFDDVLDWSKFTVRVPVEGIPEIKAVLKGISMRRYVVLRARVL</sequence>
<organism evidence="7 8">
    <name type="scientific">Acorus calamus</name>
    <name type="common">Sweet flag</name>
    <dbReference type="NCBI Taxonomy" id="4465"/>
    <lineage>
        <taxon>Eukaryota</taxon>
        <taxon>Viridiplantae</taxon>
        <taxon>Streptophyta</taxon>
        <taxon>Embryophyta</taxon>
        <taxon>Tracheophyta</taxon>
        <taxon>Spermatophyta</taxon>
        <taxon>Magnoliopsida</taxon>
        <taxon>Liliopsida</taxon>
        <taxon>Acoraceae</taxon>
        <taxon>Acorus</taxon>
    </lineage>
</organism>
<dbReference type="AlphaFoldDB" id="A0AAV9EXW6"/>
<evidence type="ECO:0000256" key="4">
    <source>
        <dbReference type="ARBA" id="ARBA00022968"/>
    </source>
</evidence>
<dbReference type="GO" id="GO:0016757">
    <property type="term" value="F:glycosyltransferase activity"/>
    <property type="evidence" value="ECO:0007669"/>
    <property type="project" value="UniProtKB-KW"/>
</dbReference>
<protein>
    <submittedName>
        <fullName evidence="7">Glycosyltransferase</fullName>
    </submittedName>
</protein>
<keyword evidence="4" id="KW-0735">Signal-anchor</keyword>
<dbReference type="PANTHER" id="PTHR11062:SF124">
    <property type="entry name" value="XYLOGALACTURONAN BETA-1,3-XYLOSYLTRANSFERASE"/>
    <property type="match status" value="1"/>
</dbReference>
<evidence type="ECO:0000256" key="2">
    <source>
        <dbReference type="ARBA" id="ARBA00010271"/>
    </source>
</evidence>
<comment type="similarity">
    <text evidence="2">Belongs to the glycosyltransferase 47 family.</text>
</comment>
<comment type="subcellular location">
    <subcellularLocation>
        <location evidence="1">Golgi apparatus membrane</location>
        <topology evidence="1">Single-pass type II membrane protein</topology>
    </subcellularLocation>
</comment>
<keyword evidence="5" id="KW-0333">Golgi apparatus</keyword>
<name>A0AAV9EXW6_ACOCL</name>
<evidence type="ECO:0000313" key="7">
    <source>
        <dbReference type="EMBL" id="KAK1317859.1"/>
    </source>
</evidence>
<feature type="domain" description="Exostosin GT47" evidence="6">
    <location>
        <begin position="23"/>
        <end position="101"/>
    </location>
</feature>
<dbReference type="PANTHER" id="PTHR11062">
    <property type="entry name" value="EXOSTOSIN HEPARAN SULFATE GLYCOSYLTRANSFERASE -RELATED"/>
    <property type="match status" value="1"/>
</dbReference>